<dbReference type="EMBL" id="DQAY01000094">
    <property type="protein sequence ID" value="HCO24476.1"/>
    <property type="molecule type" value="Genomic_DNA"/>
</dbReference>
<proteinExistence type="predicted"/>
<keyword evidence="1" id="KW-0472">Membrane</keyword>
<protein>
    <recommendedName>
        <fullName evidence="4">Cytochrome C</fullName>
    </recommendedName>
</protein>
<dbReference type="GO" id="GO:0005506">
    <property type="term" value="F:iron ion binding"/>
    <property type="evidence" value="ECO:0007669"/>
    <property type="project" value="InterPro"/>
</dbReference>
<gene>
    <name evidence="2" type="ORF">DIT97_16115</name>
</gene>
<comment type="caution">
    <text evidence="2">The sequence shown here is derived from an EMBL/GenBank/DDBJ whole genome shotgun (WGS) entry which is preliminary data.</text>
</comment>
<reference evidence="2 3" key="1">
    <citation type="journal article" date="2018" name="Nat. Biotechnol.">
        <title>A standardized bacterial taxonomy based on genome phylogeny substantially revises the tree of life.</title>
        <authorList>
            <person name="Parks D.H."/>
            <person name="Chuvochina M."/>
            <person name="Waite D.W."/>
            <person name="Rinke C."/>
            <person name="Skarshewski A."/>
            <person name="Chaumeil P.A."/>
            <person name="Hugenholtz P."/>
        </authorList>
    </citation>
    <scope>NUCLEOTIDE SEQUENCE [LARGE SCALE GENOMIC DNA]</scope>
    <source>
        <strain evidence="2">UBA9375</strain>
    </source>
</reference>
<accession>A0A3D3R7B4</accession>
<dbReference type="GO" id="GO:0009055">
    <property type="term" value="F:electron transfer activity"/>
    <property type="evidence" value="ECO:0007669"/>
    <property type="project" value="InterPro"/>
</dbReference>
<organism evidence="2 3">
    <name type="scientific">Gimesia maris</name>
    <dbReference type="NCBI Taxonomy" id="122"/>
    <lineage>
        <taxon>Bacteria</taxon>
        <taxon>Pseudomonadati</taxon>
        <taxon>Planctomycetota</taxon>
        <taxon>Planctomycetia</taxon>
        <taxon>Planctomycetales</taxon>
        <taxon>Planctomycetaceae</taxon>
        <taxon>Gimesia</taxon>
    </lineage>
</organism>
<keyword evidence="1" id="KW-1133">Transmembrane helix</keyword>
<evidence type="ECO:0000313" key="2">
    <source>
        <dbReference type="EMBL" id="HCO24476.1"/>
    </source>
</evidence>
<dbReference type="InterPro" id="IPR010980">
    <property type="entry name" value="Cyt_c/b562"/>
</dbReference>
<dbReference type="SUPFAM" id="SSF47175">
    <property type="entry name" value="Cytochromes"/>
    <property type="match status" value="1"/>
</dbReference>
<name>A0A3D3R7B4_9PLAN</name>
<dbReference type="GO" id="GO:0022900">
    <property type="term" value="P:electron transport chain"/>
    <property type="evidence" value="ECO:0007669"/>
    <property type="project" value="InterPro"/>
</dbReference>
<keyword evidence="1" id="KW-0812">Transmembrane</keyword>
<dbReference type="GO" id="GO:0020037">
    <property type="term" value="F:heme binding"/>
    <property type="evidence" value="ECO:0007669"/>
    <property type="project" value="InterPro"/>
</dbReference>
<evidence type="ECO:0000313" key="3">
    <source>
        <dbReference type="Proteomes" id="UP000263642"/>
    </source>
</evidence>
<sequence length="149" mass="17183">MEFSMNPQFRFWMIIILASAAAIVFIIWTTRLIWHSATEFDRNPNRSEVKNQLMLRKSEAMHDILDGMVMGNLGRVHSAAKRMERYGKTIDSFLASELYDTYSGDFYQAVDDLTAATAHDDFNNAKEAALRLEKSCIECHMLLNTHRTE</sequence>
<evidence type="ECO:0000256" key="1">
    <source>
        <dbReference type="SAM" id="Phobius"/>
    </source>
</evidence>
<dbReference type="AlphaFoldDB" id="A0A3D3R7B4"/>
<evidence type="ECO:0008006" key="4">
    <source>
        <dbReference type="Google" id="ProtNLM"/>
    </source>
</evidence>
<dbReference type="Proteomes" id="UP000263642">
    <property type="component" value="Unassembled WGS sequence"/>
</dbReference>
<feature type="transmembrane region" description="Helical" evidence="1">
    <location>
        <begin position="12"/>
        <end position="34"/>
    </location>
</feature>